<dbReference type="Proteomes" id="UP000283269">
    <property type="component" value="Unassembled WGS sequence"/>
</dbReference>
<gene>
    <name evidence="1" type="ORF">CVT25_002725</name>
</gene>
<reference evidence="1 2" key="1">
    <citation type="journal article" date="2018" name="Evol. Lett.">
        <title>Horizontal gene cluster transfer increased hallucinogenic mushroom diversity.</title>
        <authorList>
            <person name="Reynolds H.T."/>
            <person name="Vijayakumar V."/>
            <person name="Gluck-Thaler E."/>
            <person name="Korotkin H.B."/>
            <person name="Matheny P.B."/>
            <person name="Slot J.C."/>
        </authorList>
    </citation>
    <scope>NUCLEOTIDE SEQUENCE [LARGE SCALE GENOMIC DNA]</scope>
    <source>
        <strain evidence="1 2">2631</strain>
    </source>
</reference>
<dbReference type="InParanoid" id="A0A409XKC6"/>
<accession>A0A409XKC6</accession>
<name>A0A409XKC6_PSICY</name>
<evidence type="ECO:0000313" key="1">
    <source>
        <dbReference type="EMBL" id="PPQ91181.1"/>
    </source>
</evidence>
<sequence>MTSSQSFGLPRQRAHLEAAHRVLDRLRFAFSFSSAFSSCRPSCCPPSPPLLTILRLLVFLLPLPIRPLLLLSIPSPPISTPCSTLGSATFASLHTILVFFGGHGYNLGWCRDRVPVVMAIALEQELGIYAFELEVDADADAGAVDMGLGSMSKSSELKRMRDCEPWAWD</sequence>
<comment type="caution">
    <text evidence="1">The sequence shown here is derived from an EMBL/GenBank/DDBJ whole genome shotgun (WGS) entry which is preliminary data.</text>
</comment>
<dbReference type="EMBL" id="NHYD01001438">
    <property type="protein sequence ID" value="PPQ91181.1"/>
    <property type="molecule type" value="Genomic_DNA"/>
</dbReference>
<dbReference type="AlphaFoldDB" id="A0A409XKC6"/>
<organism evidence="1 2">
    <name type="scientific">Psilocybe cyanescens</name>
    <dbReference type="NCBI Taxonomy" id="93625"/>
    <lineage>
        <taxon>Eukaryota</taxon>
        <taxon>Fungi</taxon>
        <taxon>Dikarya</taxon>
        <taxon>Basidiomycota</taxon>
        <taxon>Agaricomycotina</taxon>
        <taxon>Agaricomycetes</taxon>
        <taxon>Agaricomycetidae</taxon>
        <taxon>Agaricales</taxon>
        <taxon>Agaricineae</taxon>
        <taxon>Strophariaceae</taxon>
        <taxon>Psilocybe</taxon>
    </lineage>
</organism>
<protein>
    <submittedName>
        <fullName evidence="1">Uncharacterized protein</fullName>
    </submittedName>
</protein>
<proteinExistence type="predicted"/>
<keyword evidence="2" id="KW-1185">Reference proteome</keyword>
<evidence type="ECO:0000313" key="2">
    <source>
        <dbReference type="Proteomes" id="UP000283269"/>
    </source>
</evidence>